<feature type="compositionally biased region" description="Low complexity" evidence="1">
    <location>
        <begin position="467"/>
        <end position="487"/>
    </location>
</feature>
<dbReference type="EMBL" id="CAUYUJ010004136">
    <property type="protein sequence ID" value="CAK0808318.1"/>
    <property type="molecule type" value="Genomic_DNA"/>
</dbReference>
<gene>
    <name evidence="2" type="ORF">PCOR1329_LOCUS13954</name>
</gene>
<evidence type="ECO:0000313" key="2">
    <source>
        <dbReference type="EMBL" id="CAK0808318.1"/>
    </source>
</evidence>
<evidence type="ECO:0000256" key="1">
    <source>
        <dbReference type="SAM" id="MobiDB-lite"/>
    </source>
</evidence>
<feature type="region of interest" description="Disordered" evidence="1">
    <location>
        <begin position="465"/>
        <end position="487"/>
    </location>
</feature>
<protein>
    <submittedName>
        <fullName evidence="2">Uncharacterized protein</fullName>
    </submittedName>
</protein>
<comment type="caution">
    <text evidence="2">The sequence shown here is derived from an EMBL/GenBank/DDBJ whole genome shotgun (WGS) entry which is preliminary data.</text>
</comment>
<sequence>MPAISRAVVLPENLGTSFGHAHYAPGFAFGEALQHVENLKANDHPRINASRLETAGPCTIADLPAQFGTECGKMIQHFEDYLGDYEGEVPRDTLRERAKARDFEGVPEPFSLKMEPPGQCSMQVVTVRKPDGKHDILKDSNLLGVLTSTDSCLQMCCGTGLGWRYGNLFRVGRLTAQRVLACWRSRGGVYQLRYHTVAPKAGRGAARKTAWSAAYRWVRRKCGGRMPSHCDRQQWRDLIAELQWRALAATQTSDGAREPRLQSLRACSERRGDVFRRPVEADSVSRSRCSYCKQVRECWQVRDLPSFARSPHCAECWEYYEDWLFSDLAGFAGLLPEGPLVEPLQPVGMASVAVFPPGRRPCGSDRNVAMVYAIGPNCGGRRKKGRREQDDLSKQDFLAVLEVAGGAIAAAVAAHNAGAEEERLPPIDVLRMCLLSGGVYKHPGASKVEVASSLIAGRARAARSRRPSALARAGQGRPRQARQTVLT</sequence>
<name>A0ABN9QQ64_9DINO</name>
<dbReference type="Proteomes" id="UP001189429">
    <property type="component" value="Unassembled WGS sequence"/>
</dbReference>
<organism evidence="2 3">
    <name type="scientific">Prorocentrum cordatum</name>
    <dbReference type="NCBI Taxonomy" id="2364126"/>
    <lineage>
        <taxon>Eukaryota</taxon>
        <taxon>Sar</taxon>
        <taxon>Alveolata</taxon>
        <taxon>Dinophyceae</taxon>
        <taxon>Prorocentrales</taxon>
        <taxon>Prorocentraceae</taxon>
        <taxon>Prorocentrum</taxon>
    </lineage>
</organism>
<proteinExistence type="predicted"/>
<accession>A0ABN9QQ64</accession>
<reference evidence="2" key="1">
    <citation type="submission" date="2023-10" db="EMBL/GenBank/DDBJ databases">
        <authorList>
            <person name="Chen Y."/>
            <person name="Shah S."/>
            <person name="Dougan E. K."/>
            <person name="Thang M."/>
            <person name="Chan C."/>
        </authorList>
    </citation>
    <scope>NUCLEOTIDE SEQUENCE [LARGE SCALE GENOMIC DNA]</scope>
</reference>
<evidence type="ECO:0000313" key="3">
    <source>
        <dbReference type="Proteomes" id="UP001189429"/>
    </source>
</evidence>
<keyword evidence="3" id="KW-1185">Reference proteome</keyword>